<comment type="cofactor">
    <cofactor evidence="3">
        <name>Mg(2+)</name>
        <dbReference type="ChEBI" id="CHEBI:18420"/>
    </cofactor>
    <text evidence="3">Binds 2 magnesium ions per subunit.</text>
</comment>
<dbReference type="InterPro" id="IPR005502">
    <property type="entry name" value="Ribosyl_crysJ1"/>
</dbReference>
<keyword evidence="2 4" id="KW-0378">Hydrolase</keyword>
<dbReference type="InterPro" id="IPR036705">
    <property type="entry name" value="Ribosyl_crysJ1_sf"/>
</dbReference>
<dbReference type="GO" id="GO:0046872">
    <property type="term" value="F:metal ion binding"/>
    <property type="evidence" value="ECO:0007669"/>
    <property type="project" value="UniProtKB-KW"/>
</dbReference>
<organism evidence="4 5">
    <name type="scientific">Candidatus Accumulibacter phosphatis</name>
    <dbReference type="NCBI Taxonomy" id="327160"/>
    <lineage>
        <taxon>Bacteria</taxon>
        <taxon>Pseudomonadati</taxon>
        <taxon>Pseudomonadota</taxon>
        <taxon>Betaproteobacteria</taxon>
        <taxon>Candidatus Accumulibacter</taxon>
    </lineage>
</organism>
<comment type="similarity">
    <text evidence="1">Belongs to the ADP-ribosylglycohydrolase family.</text>
</comment>
<dbReference type="EMBL" id="SWAD01000156">
    <property type="protein sequence ID" value="TMQ74741.1"/>
    <property type="molecule type" value="Genomic_DNA"/>
</dbReference>
<reference evidence="4 5" key="1">
    <citation type="submission" date="2019-04" db="EMBL/GenBank/DDBJ databases">
        <title>A novel phosphate-accumulating bacterium identified in bioreactor for phosphate removal from wastewater.</title>
        <authorList>
            <person name="Kotlyarov R.Y."/>
            <person name="Beletsky A.V."/>
            <person name="Kallistova A.Y."/>
            <person name="Dorofeev A.G."/>
            <person name="Nikolaev Y.Y."/>
            <person name="Pimenov N.V."/>
            <person name="Ravin N.V."/>
            <person name="Mardanov A.V."/>
        </authorList>
    </citation>
    <scope>NUCLEOTIDE SEQUENCE [LARGE SCALE GENOMIC DNA]</scope>
    <source>
        <strain evidence="4 5">Bin19</strain>
    </source>
</reference>
<evidence type="ECO:0000256" key="3">
    <source>
        <dbReference type="PIRSR" id="PIRSR605502-1"/>
    </source>
</evidence>
<keyword evidence="3" id="KW-0479">Metal-binding</keyword>
<protein>
    <submittedName>
        <fullName evidence="4">Putative ADP-ribosylglycohydrolase</fullName>
    </submittedName>
</protein>
<evidence type="ECO:0000313" key="5">
    <source>
        <dbReference type="Proteomes" id="UP000306324"/>
    </source>
</evidence>
<proteinExistence type="inferred from homology"/>
<feature type="binding site" evidence="3">
    <location>
        <position position="318"/>
    </location>
    <ligand>
        <name>Mg(2+)</name>
        <dbReference type="ChEBI" id="CHEBI:18420"/>
        <label>1</label>
    </ligand>
</feature>
<dbReference type="Pfam" id="PF03747">
    <property type="entry name" value="ADP_ribosyl_GH"/>
    <property type="match status" value="1"/>
</dbReference>
<dbReference type="Gene3D" id="1.10.4080.10">
    <property type="entry name" value="ADP-ribosylation/Crystallin J1"/>
    <property type="match status" value="1"/>
</dbReference>
<feature type="binding site" evidence="3">
    <location>
        <position position="317"/>
    </location>
    <ligand>
        <name>Mg(2+)</name>
        <dbReference type="ChEBI" id="CHEBI:18420"/>
        <label>1</label>
    </ligand>
</feature>
<evidence type="ECO:0000256" key="1">
    <source>
        <dbReference type="ARBA" id="ARBA00010702"/>
    </source>
</evidence>
<evidence type="ECO:0000313" key="4">
    <source>
        <dbReference type="EMBL" id="TMQ74741.1"/>
    </source>
</evidence>
<dbReference type="Proteomes" id="UP000306324">
    <property type="component" value="Unassembled WGS sequence"/>
</dbReference>
<gene>
    <name evidence="4" type="ORF">ACCUM_3191</name>
</gene>
<dbReference type="PANTHER" id="PTHR16222">
    <property type="entry name" value="ADP-RIBOSYLGLYCOHYDROLASE"/>
    <property type="match status" value="1"/>
</dbReference>
<dbReference type="OrthoDB" id="9798107at2"/>
<feature type="binding site" evidence="3">
    <location>
        <position position="71"/>
    </location>
    <ligand>
        <name>Mg(2+)</name>
        <dbReference type="ChEBI" id="CHEBI:18420"/>
        <label>1</label>
    </ligand>
</feature>
<dbReference type="RefSeq" id="WP_138679094.1">
    <property type="nucleotide sequence ID" value="NZ_SWAD01000156.1"/>
</dbReference>
<comment type="caution">
    <text evidence="4">The sequence shown here is derived from an EMBL/GenBank/DDBJ whole genome shotgun (WGS) entry which is preliminary data.</text>
</comment>
<dbReference type="InterPro" id="IPR050792">
    <property type="entry name" value="ADP-ribosylglycohydrolase"/>
</dbReference>
<dbReference type="AlphaFoldDB" id="A0A5S4EHI8"/>
<keyword evidence="5" id="KW-1185">Reference proteome</keyword>
<keyword evidence="3" id="KW-0460">Magnesium</keyword>
<feature type="binding site" evidence="3">
    <location>
        <position position="72"/>
    </location>
    <ligand>
        <name>Mg(2+)</name>
        <dbReference type="ChEBI" id="CHEBI:18420"/>
        <label>1</label>
    </ligand>
</feature>
<dbReference type="GO" id="GO:0016787">
    <property type="term" value="F:hydrolase activity"/>
    <property type="evidence" value="ECO:0007669"/>
    <property type="project" value="UniProtKB-KW"/>
</dbReference>
<evidence type="ECO:0000256" key="2">
    <source>
        <dbReference type="ARBA" id="ARBA00022801"/>
    </source>
</evidence>
<feature type="binding site" evidence="3">
    <location>
        <position position="73"/>
    </location>
    <ligand>
        <name>Mg(2+)</name>
        <dbReference type="ChEBI" id="CHEBI:18420"/>
        <label>1</label>
    </ligand>
</feature>
<dbReference type="SUPFAM" id="SSF101478">
    <property type="entry name" value="ADP-ribosylglycohydrolase"/>
    <property type="match status" value="1"/>
</dbReference>
<dbReference type="PANTHER" id="PTHR16222:SF24">
    <property type="entry name" value="ADP-RIBOSYLHYDROLASE ARH3"/>
    <property type="match status" value="1"/>
</dbReference>
<accession>A0A5S4EHI8</accession>
<feature type="binding site" evidence="3">
    <location>
        <position position="315"/>
    </location>
    <ligand>
        <name>Mg(2+)</name>
        <dbReference type="ChEBI" id="CHEBI:18420"/>
        <label>1</label>
    </ligand>
</feature>
<sequence>MTKTESIKKFQRRIPSAAVRERYQGCLLGGAVGDALGAPVEFMSCAEIQREFGPQGITDLAPAYGKLGAITDDTQMTLFTAEGALRAYVRGTLRGICSPPSVIHYAYLRWLYTQGEHQPRDKEFLLSGWLIGQKALFSRRAPGRTCVDALRRSIQIGQPAQNDSKGCGGVMRVAPIGMLFHALTQSSPSVRSEDLARTFDLGCDAAALTHGHPTGFLTAGVMAALVFELLDGSDLAAAIDRVTPLLTCKDRYEETRVALQQALSLHASDTAPDAAILKLGQGWIAEEALAIGVYCALKARDFETGVIMAVNHDGDSDSTGLIAGHLLGAMQGRAAIPARWLAPLELREVMEEMADDLATAGDWRLGDWDDPEASAEEDYYFGRYPGS</sequence>
<name>A0A5S4EHI8_9PROT</name>